<feature type="transmembrane region" description="Helical" evidence="1">
    <location>
        <begin position="12"/>
        <end position="35"/>
    </location>
</feature>
<feature type="transmembrane region" description="Helical" evidence="1">
    <location>
        <begin position="108"/>
        <end position="128"/>
    </location>
</feature>
<keyword evidence="1" id="KW-0472">Membrane</keyword>
<geneLocation type="plasmid" evidence="2">
    <name>p9.4_2</name>
</geneLocation>
<keyword evidence="1" id="KW-1133">Transmembrane helix</keyword>
<evidence type="ECO:0000313" key="2">
    <source>
        <dbReference type="EMBL" id="AWH59717.1"/>
    </source>
</evidence>
<sequence>MNLLIKRYALVWLLILYWSLSFLNDYLLAIVPYTAEIWQELRLKIILIAVSASITLLIYYRCNNSESNQGEWFVAIMVVAMLHLLLLFLPCLYLFYQWQWDGELLLNWQGAGFMIGLIAIPLATLIGFM</sequence>
<keyword evidence="2" id="KW-0614">Plasmid</keyword>
<feature type="transmembrane region" description="Helical" evidence="1">
    <location>
        <begin position="41"/>
        <end position="60"/>
    </location>
</feature>
<protein>
    <submittedName>
        <fullName evidence="2">Uncharacterized protein</fullName>
    </submittedName>
</protein>
<accession>A0A2S1PMP3</accession>
<dbReference type="EMBL" id="MG228260">
    <property type="protein sequence ID" value="AWH59717.1"/>
    <property type="molecule type" value="Genomic_DNA"/>
</dbReference>
<proteinExistence type="predicted"/>
<name>A0A2S1PMP3_EDWTA</name>
<feature type="transmembrane region" description="Helical" evidence="1">
    <location>
        <begin position="72"/>
        <end position="96"/>
    </location>
</feature>
<keyword evidence="1" id="KW-0812">Transmembrane</keyword>
<evidence type="ECO:0000256" key="1">
    <source>
        <dbReference type="SAM" id="Phobius"/>
    </source>
</evidence>
<reference evidence="2" key="1">
    <citation type="journal article" date="2017" name="J. Clin. Microbiol.">
        <title>Comparative phenotypic and genotypic analysis of Edwardsiella spp. isolates from different hosts and geographic origins, with an emphasis on isolates formerly classified as E. tarda and an evaluation of diagnostic methods.</title>
        <authorList>
            <person name="Reichley S.R."/>
            <person name="Ware C."/>
            <person name="Steadman J."/>
            <person name="Gaunt P.S."/>
            <person name="Garcia J.C."/>
            <person name="LaFrentz B.R."/>
            <person name="Thachil A."/>
            <person name="Waldbieser G.C."/>
            <person name="Stine C.B."/>
            <person name="Bujan N."/>
            <person name="Arias C.R."/>
            <person name="Loch T."/>
            <person name="Welch T.J."/>
            <person name="Cipriano R.C."/>
            <person name="Greenway T.E."/>
            <person name="Khoo L.H."/>
            <person name="Wise D.J."/>
            <person name="Lawrence M.L."/>
            <person name="Griffin M.J."/>
        </authorList>
    </citation>
    <scope>NUCLEOTIDE SEQUENCE</scope>
    <source>
        <strain evidence="2">9.4</strain>
        <plasmid evidence="2">p9.4_2</plasmid>
    </source>
</reference>
<organism evidence="2">
    <name type="scientific">Edwardsiella tarda</name>
    <dbReference type="NCBI Taxonomy" id="636"/>
    <lineage>
        <taxon>Bacteria</taxon>
        <taxon>Pseudomonadati</taxon>
        <taxon>Pseudomonadota</taxon>
        <taxon>Gammaproteobacteria</taxon>
        <taxon>Enterobacterales</taxon>
        <taxon>Hafniaceae</taxon>
        <taxon>Edwardsiella</taxon>
    </lineage>
</organism>
<dbReference type="AlphaFoldDB" id="A0A2S1PMP3"/>